<dbReference type="PANTHER" id="PTHR48475:SF2">
    <property type="entry name" value="RIBONUCLEASE H"/>
    <property type="match status" value="1"/>
</dbReference>
<dbReference type="SUPFAM" id="SSF53098">
    <property type="entry name" value="Ribonuclease H-like"/>
    <property type="match status" value="2"/>
</dbReference>
<accession>A0A2N9ELR3</accession>
<dbReference type="Gene3D" id="1.10.340.70">
    <property type="match status" value="1"/>
</dbReference>
<evidence type="ECO:0008006" key="4">
    <source>
        <dbReference type="Google" id="ProtNLM"/>
    </source>
</evidence>
<name>A0A2N9ELR3_FAGSY</name>
<evidence type="ECO:0000259" key="1">
    <source>
        <dbReference type="Pfam" id="PF13456"/>
    </source>
</evidence>
<gene>
    <name evidence="3" type="ORF">FSB_LOCUS3462</name>
</gene>
<dbReference type="PANTHER" id="PTHR48475">
    <property type="entry name" value="RIBONUCLEASE H"/>
    <property type="match status" value="1"/>
</dbReference>
<feature type="domain" description="Integrase zinc-binding" evidence="2">
    <location>
        <begin position="259"/>
        <end position="313"/>
    </location>
</feature>
<protein>
    <recommendedName>
        <fullName evidence="4">RNase H type-1 domain-containing protein</fullName>
    </recommendedName>
</protein>
<dbReference type="AlphaFoldDB" id="A0A2N9ELR3"/>
<dbReference type="InterPro" id="IPR041588">
    <property type="entry name" value="Integrase_H2C2"/>
</dbReference>
<dbReference type="InterPro" id="IPR036397">
    <property type="entry name" value="RNaseH_sf"/>
</dbReference>
<organism evidence="3">
    <name type="scientific">Fagus sylvatica</name>
    <name type="common">Beechnut</name>
    <dbReference type="NCBI Taxonomy" id="28930"/>
    <lineage>
        <taxon>Eukaryota</taxon>
        <taxon>Viridiplantae</taxon>
        <taxon>Streptophyta</taxon>
        <taxon>Embryophyta</taxon>
        <taxon>Tracheophyta</taxon>
        <taxon>Spermatophyta</taxon>
        <taxon>Magnoliopsida</taxon>
        <taxon>eudicotyledons</taxon>
        <taxon>Gunneridae</taxon>
        <taxon>Pentapetalae</taxon>
        <taxon>rosids</taxon>
        <taxon>fabids</taxon>
        <taxon>Fagales</taxon>
        <taxon>Fagaceae</taxon>
        <taxon>Fagus</taxon>
    </lineage>
</organism>
<proteinExistence type="predicted"/>
<dbReference type="CDD" id="cd09279">
    <property type="entry name" value="RNase_HI_like"/>
    <property type="match status" value="1"/>
</dbReference>
<dbReference type="Pfam" id="PF13456">
    <property type="entry name" value="RVT_3"/>
    <property type="match status" value="1"/>
</dbReference>
<dbReference type="InterPro" id="IPR002156">
    <property type="entry name" value="RNaseH_domain"/>
</dbReference>
<feature type="domain" description="RNase H type-1" evidence="1">
    <location>
        <begin position="87"/>
        <end position="179"/>
    </location>
</feature>
<dbReference type="InterPro" id="IPR012337">
    <property type="entry name" value="RNaseH-like_sf"/>
</dbReference>
<dbReference type="EMBL" id="OIVN01000169">
    <property type="protein sequence ID" value="SPC75580.1"/>
    <property type="molecule type" value="Genomic_DNA"/>
</dbReference>
<dbReference type="Gene3D" id="3.30.420.10">
    <property type="entry name" value="Ribonuclease H-like superfamily/Ribonuclease H"/>
    <property type="match status" value="2"/>
</dbReference>
<dbReference type="GO" id="GO:0003676">
    <property type="term" value="F:nucleic acid binding"/>
    <property type="evidence" value="ECO:0007669"/>
    <property type="project" value="InterPro"/>
</dbReference>
<reference evidence="3" key="1">
    <citation type="submission" date="2018-02" db="EMBL/GenBank/DDBJ databases">
        <authorList>
            <person name="Cohen D.B."/>
            <person name="Kent A.D."/>
        </authorList>
    </citation>
    <scope>NUCLEOTIDE SEQUENCE</scope>
</reference>
<sequence length="428" mass="48622">MPAPPPPVRIQHSSIGRSSLQRVVISIVVVLDLRVILILKHPLRLCGIHGGQPSIDLRFLLLRHDSFQFSKWVKKLWRFSWAVCLGGAGTRVVIITPDSAVIEQSIRLDFKAPNNEAEYEAILAGLNSAKALGARNLLLHCDSLLVTSQINGEYMARDERMAAYLSKAQEMITHFNTRHISVDTLTSPSIALRTCHIHSITVGPCWIDPFILFPKDGILPKQRKEAEGIKRKASRFWLSQDLKLYRRSFLGPYLLCVHPDIMQDLLYEIHEGICGSHTGGRSLAHRILTQGYWWSYMQKDVVMYVKKCDNCQSSELEIKNFYSSPAYPQSNGQTEASNKTIIDEIKKRLEDAKGKWVEELPNFLWTFRTTPRWSTGETPFSLAYDSKAVVPLEIGLPTLRTFEWDPMQNGLAQSQALDLLDERRANKP</sequence>
<evidence type="ECO:0000259" key="2">
    <source>
        <dbReference type="Pfam" id="PF17921"/>
    </source>
</evidence>
<evidence type="ECO:0000313" key="3">
    <source>
        <dbReference type="EMBL" id="SPC75580.1"/>
    </source>
</evidence>
<dbReference type="GO" id="GO:0004523">
    <property type="term" value="F:RNA-DNA hybrid ribonuclease activity"/>
    <property type="evidence" value="ECO:0007669"/>
    <property type="project" value="InterPro"/>
</dbReference>
<dbReference type="Pfam" id="PF17921">
    <property type="entry name" value="Integrase_H2C2"/>
    <property type="match status" value="1"/>
</dbReference>